<gene>
    <name evidence="5" type="ORF">SBRCBS47491_003140</name>
</gene>
<feature type="compositionally biased region" description="Acidic residues" evidence="3">
    <location>
        <begin position="274"/>
        <end position="283"/>
    </location>
</feature>
<protein>
    <recommendedName>
        <fullName evidence="4">Phosphatidylinositol N-acetylglucosaminyltransferase subunit H conserved domain-containing protein</fullName>
    </recommendedName>
</protein>
<dbReference type="EMBL" id="CAWUHC010000020">
    <property type="protein sequence ID" value="CAK7217369.1"/>
    <property type="molecule type" value="Genomic_DNA"/>
</dbReference>
<evidence type="ECO:0000256" key="1">
    <source>
        <dbReference type="ARBA" id="ARBA00004687"/>
    </source>
</evidence>
<accession>A0ABP0BCS7</accession>
<dbReference type="PANTHER" id="PTHR15231">
    <property type="entry name" value="PHOSPHATIDYLINOSITOL N-ACETYLGLUCOSAMINYLTRANSFERASE SUBUNIT H"/>
    <property type="match status" value="1"/>
</dbReference>
<comment type="similarity">
    <text evidence="2">Belongs to the PIGH family.</text>
</comment>
<sequence>MFGPPHLEVRRPSPTTVEFVVTTQPRRTGWTGWALAAAVVGVRVLLAASAGIALWAWTNREEVALLGARFRAERLKGARNGENMTWQNLAWHLFVSAHGLDALRATAAAPPWLVLPLCAAAFYASVARVHTSESLLVLRGLGIQTRSTGATYLGELVSGLSVVWWTLTTPWALVARFFSISSSDGSSFRGGGGGFGAGGGATAADGYYGEPTPAATRFIPTEKLQDLLVNEAFLGFEVRYYLVAVVAGRGGTGINALGGEGMGSRVKNARLLEETEEEDDHDNDYEYRGGRSTNGRYCRGDRDGEDYDPADDSDNDDAGSEGPGAGGSSSDEDEDHIVVVFPRLLPGLDIVRTVWREARACLYEPEAKG</sequence>
<feature type="domain" description="Phosphatidylinositol N-acetylglucosaminyltransferase subunit H conserved" evidence="4">
    <location>
        <begin position="215"/>
        <end position="250"/>
    </location>
</feature>
<comment type="pathway">
    <text evidence="1">Glycolipid biosynthesis; glycosylphosphatidylinositol-anchor biosynthesis.</text>
</comment>
<comment type="caution">
    <text evidence="5">The sequence shown here is derived from an EMBL/GenBank/DDBJ whole genome shotgun (WGS) entry which is preliminary data.</text>
</comment>
<reference evidence="5 6" key="1">
    <citation type="submission" date="2024-01" db="EMBL/GenBank/DDBJ databases">
        <authorList>
            <person name="Allen C."/>
            <person name="Tagirdzhanova G."/>
        </authorList>
    </citation>
    <scope>NUCLEOTIDE SEQUENCE [LARGE SCALE GENOMIC DNA]</scope>
</reference>
<dbReference type="Proteomes" id="UP001642406">
    <property type="component" value="Unassembled WGS sequence"/>
</dbReference>
<dbReference type="Pfam" id="PF10181">
    <property type="entry name" value="PIG-H"/>
    <property type="match status" value="1"/>
</dbReference>
<keyword evidence="6" id="KW-1185">Reference proteome</keyword>
<dbReference type="InterPro" id="IPR019328">
    <property type="entry name" value="PIGH-H_dom"/>
</dbReference>
<feature type="region of interest" description="Disordered" evidence="3">
    <location>
        <begin position="273"/>
        <end position="334"/>
    </location>
</feature>
<feature type="compositionally biased region" description="Acidic residues" evidence="3">
    <location>
        <begin position="303"/>
        <end position="319"/>
    </location>
</feature>
<evidence type="ECO:0000259" key="4">
    <source>
        <dbReference type="Pfam" id="PF10181"/>
    </source>
</evidence>
<name>A0ABP0BCS7_9PEZI</name>
<evidence type="ECO:0000256" key="2">
    <source>
        <dbReference type="ARBA" id="ARBA00009610"/>
    </source>
</evidence>
<evidence type="ECO:0000313" key="6">
    <source>
        <dbReference type="Proteomes" id="UP001642406"/>
    </source>
</evidence>
<evidence type="ECO:0000313" key="5">
    <source>
        <dbReference type="EMBL" id="CAK7217369.1"/>
    </source>
</evidence>
<dbReference type="InterPro" id="IPR044215">
    <property type="entry name" value="PIG-H"/>
</dbReference>
<evidence type="ECO:0000256" key="3">
    <source>
        <dbReference type="SAM" id="MobiDB-lite"/>
    </source>
</evidence>
<proteinExistence type="inferred from homology"/>
<dbReference type="PANTHER" id="PTHR15231:SF1">
    <property type="entry name" value="PHOSPHATIDYLINOSITOL N-ACETYLGLUCOSAMINYLTRANSFERASE SUBUNIT H"/>
    <property type="match status" value="1"/>
</dbReference>
<organism evidence="5 6">
    <name type="scientific">Sporothrix bragantina</name>
    <dbReference type="NCBI Taxonomy" id="671064"/>
    <lineage>
        <taxon>Eukaryota</taxon>
        <taxon>Fungi</taxon>
        <taxon>Dikarya</taxon>
        <taxon>Ascomycota</taxon>
        <taxon>Pezizomycotina</taxon>
        <taxon>Sordariomycetes</taxon>
        <taxon>Sordariomycetidae</taxon>
        <taxon>Ophiostomatales</taxon>
        <taxon>Ophiostomataceae</taxon>
        <taxon>Sporothrix</taxon>
    </lineage>
</organism>